<sequence length="408" mass="43823">MYYETPFTTSRRDFPLVELTGHEACVVRGTFSNDDKLATASADSSAKIWDLNVGRLIVTLSGGHIHPLTDCTWHGSGNWVVTSCEGGAVLLWDIRASAEGPIGRAKCEDPAYCVSMGNSPNCCSLASGDSQGVLHLWDIRQFASLSSHYTSSQNKPHIDTVASHGPLSSVGYAQDDSVIFTAGLDGMIRLWSSWSGDCLRTLGAGASGTECMGATMQSRDIRDKSTPVYVAGLYSDGLARVWDLRSHQTMRWLHGFEQPGNNCRGMSESAPSSRAQSVQGSPQSTSTKAPSNKEEGDKIKHFCRPCVTTDSEAPLLFVPGLDRRLYVIDLCSGKQTGRSPVGHLCALSSVSANSNGRVLATTGYGRDASAVIWLVQKTTGEEEETEVEELNKGAFHEVPPQIAGLRAS</sequence>
<keyword evidence="6" id="KW-1185">Reference proteome</keyword>
<name>A0A7J6MPM8_PERCH</name>
<feature type="compositionally biased region" description="Polar residues" evidence="4">
    <location>
        <begin position="269"/>
        <end position="290"/>
    </location>
</feature>
<evidence type="ECO:0000256" key="2">
    <source>
        <dbReference type="ARBA" id="ARBA00022737"/>
    </source>
</evidence>
<feature type="repeat" description="WD" evidence="3">
    <location>
        <begin position="160"/>
        <end position="201"/>
    </location>
</feature>
<dbReference type="InterPro" id="IPR001680">
    <property type="entry name" value="WD40_rpt"/>
</dbReference>
<dbReference type="Pfam" id="PF00400">
    <property type="entry name" value="WD40"/>
    <property type="match status" value="3"/>
</dbReference>
<reference evidence="5 6" key="1">
    <citation type="submission" date="2020-04" db="EMBL/GenBank/DDBJ databases">
        <title>Perkinsus chesapeaki whole genome sequence.</title>
        <authorList>
            <person name="Bogema D.R."/>
        </authorList>
    </citation>
    <scope>NUCLEOTIDE SEQUENCE [LARGE SCALE GENOMIC DNA]</scope>
    <source>
        <strain evidence="5">ATCC PRA-425</strain>
    </source>
</reference>
<dbReference type="InterPro" id="IPR036322">
    <property type="entry name" value="WD40_repeat_dom_sf"/>
</dbReference>
<evidence type="ECO:0000256" key="3">
    <source>
        <dbReference type="PROSITE-ProRule" id="PRU00221"/>
    </source>
</evidence>
<feature type="repeat" description="WD" evidence="3">
    <location>
        <begin position="19"/>
        <end position="59"/>
    </location>
</feature>
<dbReference type="PANTHER" id="PTHR44019">
    <property type="entry name" value="WD REPEAT-CONTAINING PROTEIN 55"/>
    <property type="match status" value="1"/>
</dbReference>
<dbReference type="PANTHER" id="PTHR44019:SF8">
    <property type="entry name" value="POC1 CENTRIOLAR PROTEIN HOMOLOG"/>
    <property type="match status" value="1"/>
</dbReference>
<dbReference type="InterPro" id="IPR050505">
    <property type="entry name" value="WDR55/POC1"/>
</dbReference>
<dbReference type="SMART" id="SM00320">
    <property type="entry name" value="WD40"/>
    <property type="match status" value="6"/>
</dbReference>
<dbReference type="OrthoDB" id="674604at2759"/>
<dbReference type="PROSITE" id="PS50294">
    <property type="entry name" value="WD_REPEATS_REGION"/>
    <property type="match status" value="1"/>
</dbReference>
<proteinExistence type="predicted"/>
<gene>
    <name evidence="5" type="ORF">FOL47_010879</name>
</gene>
<keyword evidence="1 3" id="KW-0853">WD repeat</keyword>
<accession>A0A7J6MPM8</accession>
<dbReference type="SUPFAM" id="SSF50978">
    <property type="entry name" value="WD40 repeat-like"/>
    <property type="match status" value="1"/>
</dbReference>
<evidence type="ECO:0000256" key="1">
    <source>
        <dbReference type="ARBA" id="ARBA00022574"/>
    </source>
</evidence>
<dbReference type="InterPro" id="IPR015943">
    <property type="entry name" value="WD40/YVTN_repeat-like_dom_sf"/>
</dbReference>
<protein>
    <submittedName>
        <fullName evidence="5">Uncharacterized protein</fullName>
    </submittedName>
</protein>
<dbReference type="AlphaFoldDB" id="A0A7J6MPM8"/>
<dbReference type="PROSITE" id="PS00678">
    <property type="entry name" value="WD_REPEATS_1"/>
    <property type="match status" value="1"/>
</dbReference>
<evidence type="ECO:0000256" key="4">
    <source>
        <dbReference type="SAM" id="MobiDB-lite"/>
    </source>
</evidence>
<dbReference type="InterPro" id="IPR019775">
    <property type="entry name" value="WD40_repeat_CS"/>
</dbReference>
<dbReference type="PROSITE" id="PS50082">
    <property type="entry name" value="WD_REPEATS_2"/>
    <property type="match status" value="2"/>
</dbReference>
<evidence type="ECO:0000313" key="5">
    <source>
        <dbReference type="EMBL" id="KAF4673170.1"/>
    </source>
</evidence>
<dbReference type="EMBL" id="JAAPAO010000089">
    <property type="protein sequence ID" value="KAF4673170.1"/>
    <property type="molecule type" value="Genomic_DNA"/>
</dbReference>
<keyword evidence="2" id="KW-0677">Repeat</keyword>
<feature type="region of interest" description="Disordered" evidence="4">
    <location>
        <begin position="263"/>
        <end position="296"/>
    </location>
</feature>
<dbReference type="Gene3D" id="2.130.10.10">
    <property type="entry name" value="YVTN repeat-like/Quinoprotein amine dehydrogenase"/>
    <property type="match status" value="2"/>
</dbReference>
<comment type="caution">
    <text evidence="5">The sequence shown here is derived from an EMBL/GenBank/DDBJ whole genome shotgun (WGS) entry which is preliminary data.</text>
</comment>
<organism evidence="5 6">
    <name type="scientific">Perkinsus chesapeaki</name>
    <name type="common">Clam parasite</name>
    <name type="synonym">Perkinsus andrewsi</name>
    <dbReference type="NCBI Taxonomy" id="330153"/>
    <lineage>
        <taxon>Eukaryota</taxon>
        <taxon>Sar</taxon>
        <taxon>Alveolata</taxon>
        <taxon>Perkinsozoa</taxon>
        <taxon>Perkinsea</taxon>
        <taxon>Perkinsida</taxon>
        <taxon>Perkinsidae</taxon>
        <taxon>Perkinsus</taxon>
    </lineage>
</organism>
<evidence type="ECO:0000313" key="6">
    <source>
        <dbReference type="Proteomes" id="UP000591131"/>
    </source>
</evidence>
<dbReference type="Proteomes" id="UP000591131">
    <property type="component" value="Unassembled WGS sequence"/>
</dbReference>